<dbReference type="EMBL" id="JACIDV010000018">
    <property type="protein sequence ID" value="MBB3948435.1"/>
    <property type="molecule type" value="Genomic_DNA"/>
</dbReference>
<comment type="caution">
    <text evidence="1">The sequence shown here is derived from an EMBL/GenBank/DDBJ whole genome shotgun (WGS) entry which is preliminary data.</text>
</comment>
<proteinExistence type="predicted"/>
<dbReference type="RefSeq" id="WP_327786371.1">
    <property type="nucleotide sequence ID" value="NZ_JACIDV010000018.1"/>
</dbReference>
<reference evidence="1 2" key="1">
    <citation type="submission" date="2020-08" db="EMBL/GenBank/DDBJ databases">
        <title>Genomic Encyclopedia of Type Strains, Phase IV (KMG-IV): sequencing the most valuable type-strain genomes for metagenomic binning, comparative biology and taxonomic classification.</title>
        <authorList>
            <person name="Goeker M."/>
        </authorList>
    </citation>
    <scope>NUCLEOTIDE SEQUENCE [LARGE SCALE GENOMIC DNA]</scope>
    <source>
        <strain evidence="1 2">DSM 26438</strain>
    </source>
</reference>
<keyword evidence="2" id="KW-1185">Reference proteome</keyword>
<protein>
    <submittedName>
        <fullName evidence="1">Uncharacterized protein</fullName>
    </submittedName>
</protein>
<dbReference type="AlphaFoldDB" id="A0A7W6CGU3"/>
<gene>
    <name evidence="1" type="ORF">GGQ73_004422</name>
</gene>
<dbReference type="Proteomes" id="UP000565286">
    <property type="component" value="Unassembled WGS sequence"/>
</dbReference>
<sequence length="125" mass="13677">MGKRLSRFTASKITLSSLWQPPRKSMDHGSVASLGPTADLHIANGVIVVNRAGMTSDAKSLSDIKMKPSTVFMLNQHGYETVEDMAHLPSVQILRLPCMGGSDWRKLAAALGREPFSELARRKKS</sequence>
<evidence type="ECO:0000313" key="1">
    <source>
        <dbReference type="EMBL" id="MBB3948435.1"/>
    </source>
</evidence>
<accession>A0A7W6CGU3</accession>
<name>A0A7W6CGU3_9HYPH</name>
<organism evidence="1 2">
    <name type="scientific">Rhizobium skierniewicense</name>
    <dbReference type="NCBI Taxonomy" id="984260"/>
    <lineage>
        <taxon>Bacteria</taxon>
        <taxon>Pseudomonadati</taxon>
        <taxon>Pseudomonadota</taxon>
        <taxon>Alphaproteobacteria</taxon>
        <taxon>Hyphomicrobiales</taxon>
        <taxon>Rhizobiaceae</taxon>
        <taxon>Rhizobium/Agrobacterium group</taxon>
        <taxon>Rhizobium</taxon>
    </lineage>
</organism>
<evidence type="ECO:0000313" key="2">
    <source>
        <dbReference type="Proteomes" id="UP000565286"/>
    </source>
</evidence>